<proteinExistence type="predicted"/>
<dbReference type="AlphaFoldDB" id="A0A377FZ28"/>
<dbReference type="OrthoDB" id="9787920at2"/>
<protein>
    <submittedName>
        <fullName evidence="2">Predicted acetyltransferase</fullName>
    </submittedName>
</protein>
<dbReference type="InterPro" id="IPR000182">
    <property type="entry name" value="GNAT_dom"/>
</dbReference>
<dbReference type="GO" id="GO:0016747">
    <property type="term" value="F:acyltransferase activity, transferring groups other than amino-acyl groups"/>
    <property type="evidence" value="ECO:0007669"/>
    <property type="project" value="InterPro"/>
</dbReference>
<dbReference type="SUPFAM" id="SSF55729">
    <property type="entry name" value="Acyl-CoA N-acyltransferases (Nat)"/>
    <property type="match status" value="1"/>
</dbReference>
<dbReference type="CDD" id="cd04301">
    <property type="entry name" value="NAT_SF"/>
    <property type="match status" value="1"/>
</dbReference>
<dbReference type="Pfam" id="PF00583">
    <property type="entry name" value="Acetyltransf_1"/>
    <property type="match status" value="1"/>
</dbReference>
<dbReference type="EMBL" id="UGGP01000001">
    <property type="protein sequence ID" value="STO09563.1"/>
    <property type="molecule type" value="Genomic_DNA"/>
</dbReference>
<name>A0A377FZ28_9BACL</name>
<reference evidence="2 3" key="1">
    <citation type="submission" date="2018-06" db="EMBL/GenBank/DDBJ databases">
        <authorList>
            <consortium name="Pathogen Informatics"/>
            <person name="Doyle S."/>
        </authorList>
    </citation>
    <scope>NUCLEOTIDE SEQUENCE [LARGE SCALE GENOMIC DNA]</scope>
    <source>
        <strain evidence="2 3">NCTC13163</strain>
    </source>
</reference>
<gene>
    <name evidence="2" type="ORF">NCTC13163_03001</name>
</gene>
<evidence type="ECO:0000313" key="2">
    <source>
        <dbReference type="EMBL" id="STO09563.1"/>
    </source>
</evidence>
<dbReference type="Proteomes" id="UP000254060">
    <property type="component" value="Unassembled WGS sequence"/>
</dbReference>
<accession>A0A377FZ28</accession>
<dbReference type="InterPro" id="IPR016181">
    <property type="entry name" value="Acyl_CoA_acyltransferase"/>
</dbReference>
<feature type="domain" description="N-acetyltransferase" evidence="1">
    <location>
        <begin position="2"/>
        <end position="144"/>
    </location>
</feature>
<sequence>MMEIEQVVVEDESFQQLLTERLRAFNDTHSVHHRAIRNADVPVVQFKVEQNGEVIAGLFGSVYWGWFDLDRLWVDSAHTGTGLGSRLLEAGEREVIALGATRVKLTTFSFQARTFYERFGYEVAGVLRDYPPGSDYFMMTKQLTDD</sequence>
<dbReference type="STRING" id="1397694.GCA_000702585_00423"/>
<dbReference type="Gene3D" id="3.40.630.30">
    <property type="match status" value="1"/>
</dbReference>
<evidence type="ECO:0000313" key="3">
    <source>
        <dbReference type="Proteomes" id="UP000254060"/>
    </source>
</evidence>
<organism evidence="2 3">
    <name type="scientific">Exiguobacterium aurantiacum</name>
    <dbReference type="NCBI Taxonomy" id="33987"/>
    <lineage>
        <taxon>Bacteria</taxon>
        <taxon>Bacillati</taxon>
        <taxon>Bacillota</taxon>
        <taxon>Bacilli</taxon>
        <taxon>Bacillales</taxon>
        <taxon>Bacillales Family XII. Incertae Sedis</taxon>
        <taxon>Exiguobacterium</taxon>
    </lineage>
</organism>
<keyword evidence="2" id="KW-0808">Transferase</keyword>
<dbReference type="PROSITE" id="PS51186">
    <property type="entry name" value="GNAT"/>
    <property type="match status" value="1"/>
</dbReference>
<evidence type="ECO:0000259" key="1">
    <source>
        <dbReference type="PROSITE" id="PS51186"/>
    </source>
</evidence>